<dbReference type="InterPro" id="IPR036388">
    <property type="entry name" value="WH-like_DNA-bd_sf"/>
</dbReference>
<dbReference type="PANTHER" id="PTHR40068:SF1">
    <property type="entry name" value="TRANSCRIPTION REPRESSOR NIAR-RELATED"/>
    <property type="match status" value="1"/>
</dbReference>
<name>A0A380LIT9_9FIRM</name>
<reference evidence="5 6" key="1">
    <citation type="submission" date="2018-06" db="EMBL/GenBank/DDBJ databases">
        <authorList>
            <consortium name="Pathogen Informatics"/>
            <person name="Doyle S."/>
        </authorList>
    </citation>
    <scope>NUCLEOTIDE SEQUENCE [LARGE SCALE GENOMIC DNA]</scope>
    <source>
        <strain evidence="5 6">NCTC11087</strain>
    </source>
</reference>
<evidence type="ECO:0000256" key="2">
    <source>
        <dbReference type="SAM" id="MobiDB-lite"/>
    </source>
</evidence>
<protein>
    <submittedName>
        <fullName evidence="5">Transcriptional regulator</fullName>
    </submittedName>
</protein>
<evidence type="ECO:0000256" key="1">
    <source>
        <dbReference type="PIRSR" id="PIRSR037847-1"/>
    </source>
</evidence>
<dbReference type="AlphaFoldDB" id="A0A380LIT9"/>
<proteinExistence type="predicted"/>
<dbReference type="Gene3D" id="3.30.1340.20">
    <property type="entry name" value="3H domain"/>
    <property type="match status" value="1"/>
</dbReference>
<keyword evidence="6" id="KW-1185">Reference proteome</keyword>
<dbReference type="InterPro" id="IPR013196">
    <property type="entry name" value="HTH_11"/>
</dbReference>
<dbReference type="InterPro" id="IPR026043">
    <property type="entry name" value="NadR"/>
</dbReference>
<dbReference type="EMBL" id="UHFX01000003">
    <property type="protein sequence ID" value="SUO03173.1"/>
    <property type="molecule type" value="Genomic_DNA"/>
</dbReference>
<evidence type="ECO:0000313" key="5">
    <source>
        <dbReference type="EMBL" id="SUO03173.1"/>
    </source>
</evidence>
<dbReference type="RefSeq" id="WP_022790299.1">
    <property type="nucleotide sequence ID" value="NZ_CAUWMU010000010.1"/>
</dbReference>
<dbReference type="PANTHER" id="PTHR40068">
    <property type="entry name" value="TRANSCRIPTION REPRESSOR NIAR-RELATED"/>
    <property type="match status" value="1"/>
</dbReference>
<dbReference type="InterPro" id="IPR004173">
    <property type="entry name" value="3H_domain"/>
</dbReference>
<dbReference type="SUPFAM" id="SSF46785">
    <property type="entry name" value="Winged helix' DNA-binding domain"/>
    <property type="match status" value="1"/>
</dbReference>
<dbReference type="GeneID" id="77461027"/>
<evidence type="ECO:0000259" key="4">
    <source>
        <dbReference type="Pfam" id="PF08279"/>
    </source>
</evidence>
<feature type="binding site" evidence="1">
    <location>
        <position position="73"/>
    </location>
    <ligand>
        <name>Ni(2+)</name>
        <dbReference type="ChEBI" id="CHEBI:49786"/>
    </ligand>
</feature>
<dbReference type="OrthoDB" id="9792661at2"/>
<keyword evidence="1" id="KW-0533">Nickel</keyword>
<dbReference type="InterPro" id="IPR035922">
    <property type="entry name" value="3H_dom_sf"/>
</dbReference>
<sequence length="166" mass="18865">MKKEERLKALEQKLKESPQPLSGDKLAKSLHVSRQVIVQDIALLRALNMPIISTNRGYILPNQEYSMVVKVNHTMEQMQQELETIVDCGATVHDVFVEHATYGKLEAKLSLSSRRDVKEFLNQIQQGKSQPLNNLTQGIHYHTITARSQDILDEVKKSLDKMGILC</sequence>
<dbReference type="InterPro" id="IPR036390">
    <property type="entry name" value="WH_DNA-bd_sf"/>
</dbReference>
<dbReference type="Gene3D" id="1.10.10.10">
    <property type="entry name" value="Winged helix-like DNA-binding domain superfamily/Winged helix DNA-binding domain"/>
    <property type="match status" value="1"/>
</dbReference>
<evidence type="ECO:0000313" key="6">
    <source>
        <dbReference type="Proteomes" id="UP000255523"/>
    </source>
</evidence>
<dbReference type="Proteomes" id="UP000255523">
    <property type="component" value="Unassembled WGS sequence"/>
</dbReference>
<evidence type="ECO:0000259" key="3">
    <source>
        <dbReference type="Pfam" id="PF02829"/>
    </source>
</evidence>
<feature type="binding site" evidence="1">
    <location>
        <position position="142"/>
    </location>
    <ligand>
        <name>Ni(2+)</name>
        <dbReference type="ChEBI" id="CHEBI:49786"/>
    </ligand>
</feature>
<dbReference type="Pfam" id="PF08279">
    <property type="entry name" value="HTH_11"/>
    <property type="match status" value="1"/>
</dbReference>
<feature type="binding site" evidence="1">
    <location>
        <position position="81"/>
    </location>
    <ligand>
        <name>Ni(2+)</name>
        <dbReference type="ChEBI" id="CHEBI:49786"/>
    </ligand>
</feature>
<feature type="domain" description="Helix-turn-helix type 11" evidence="4">
    <location>
        <begin position="6"/>
        <end position="59"/>
    </location>
</feature>
<dbReference type="PIRSF" id="PIRSF037847">
    <property type="entry name" value="NiaR"/>
    <property type="match status" value="1"/>
</dbReference>
<organism evidence="5 6">
    <name type="scientific">Faecalicoccus pleomorphus</name>
    <dbReference type="NCBI Taxonomy" id="1323"/>
    <lineage>
        <taxon>Bacteria</taxon>
        <taxon>Bacillati</taxon>
        <taxon>Bacillota</taxon>
        <taxon>Erysipelotrichia</taxon>
        <taxon>Erysipelotrichales</taxon>
        <taxon>Erysipelotrichaceae</taxon>
        <taxon>Faecalicoccus</taxon>
    </lineage>
</organism>
<feature type="binding site" evidence="1">
    <location>
        <position position="140"/>
    </location>
    <ligand>
        <name>Ni(2+)</name>
        <dbReference type="ChEBI" id="CHEBI:49786"/>
    </ligand>
</feature>
<feature type="region of interest" description="Disordered" evidence="2">
    <location>
        <begin position="1"/>
        <end position="24"/>
    </location>
</feature>
<dbReference type="SUPFAM" id="SSF75500">
    <property type="entry name" value="Putative transcriptional regulator TM1602, C-terminal domain"/>
    <property type="match status" value="1"/>
</dbReference>
<gene>
    <name evidence="5" type="primary">niaR</name>
    <name evidence="5" type="ORF">NCTC11087_00022</name>
</gene>
<dbReference type="Pfam" id="PF02829">
    <property type="entry name" value="3H"/>
    <property type="match status" value="1"/>
</dbReference>
<accession>A0A380LIT9</accession>
<keyword evidence="1" id="KW-0479">Metal-binding</keyword>
<dbReference type="GO" id="GO:0046872">
    <property type="term" value="F:metal ion binding"/>
    <property type="evidence" value="ECO:0007669"/>
    <property type="project" value="UniProtKB-KW"/>
</dbReference>
<feature type="domain" description="3H" evidence="3">
    <location>
        <begin position="69"/>
        <end position="165"/>
    </location>
</feature>
<feature type="compositionally biased region" description="Basic and acidic residues" evidence="2">
    <location>
        <begin position="1"/>
        <end position="16"/>
    </location>
</feature>